<evidence type="ECO:0000313" key="5">
    <source>
        <dbReference type="EMBL" id="MDF3833511.1"/>
    </source>
</evidence>
<evidence type="ECO:0000256" key="1">
    <source>
        <dbReference type="ARBA" id="ARBA00023015"/>
    </source>
</evidence>
<feature type="domain" description="HTH marR-type" evidence="4">
    <location>
        <begin position="21"/>
        <end position="155"/>
    </location>
</feature>
<evidence type="ECO:0000259" key="4">
    <source>
        <dbReference type="PROSITE" id="PS50995"/>
    </source>
</evidence>
<dbReference type="PROSITE" id="PS50995">
    <property type="entry name" value="HTH_MARR_2"/>
    <property type="match status" value="1"/>
</dbReference>
<gene>
    <name evidence="5" type="ORF">P3W85_11195</name>
</gene>
<dbReference type="InterPro" id="IPR023187">
    <property type="entry name" value="Tscrpt_reg_MarR-type_CS"/>
</dbReference>
<dbReference type="Pfam" id="PF12802">
    <property type="entry name" value="MarR_2"/>
    <property type="match status" value="1"/>
</dbReference>
<accession>A0ABT6ALL5</accession>
<keyword evidence="2" id="KW-0238">DNA-binding</keyword>
<dbReference type="Gene3D" id="1.10.10.10">
    <property type="entry name" value="Winged helix-like DNA-binding domain superfamily/Winged helix DNA-binding domain"/>
    <property type="match status" value="1"/>
</dbReference>
<dbReference type="EMBL" id="JARJLM010000190">
    <property type="protein sequence ID" value="MDF3833511.1"/>
    <property type="molecule type" value="Genomic_DNA"/>
</dbReference>
<sequence length="162" mass="17917">MSFEDRIDRFCASHAEAPRDLILASRLLLRTARLLRTHIDRALAPFELDLQQYLAISMLATDEAQPTLPSELGTTLDATRTQMTRLMDGLEARGLVRRHASTQDRRSTELVLTAAGHRLLERAAPAVHAAYAEAWDPLAEGGLAATTRALNRMHANLLALEP</sequence>
<dbReference type="InterPro" id="IPR000835">
    <property type="entry name" value="HTH_MarR-typ"/>
</dbReference>
<protein>
    <submittedName>
        <fullName evidence="5">MarR family transcriptional regulator</fullName>
    </submittedName>
</protein>
<evidence type="ECO:0000256" key="2">
    <source>
        <dbReference type="ARBA" id="ARBA00023125"/>
    </source>
</evidence>
<dbReference type="PANTHER" id="PTHR33164">
    <property type="entry name" value="TRANSCRIPTIONAL REGULATOR, MARR FAMILY"/>
    <property type="match status" value="1"/>
</dbReference>
<dbReference type="InterPro" id="IPR036388">
    <property type="entry name" value="WH-like_DNA-bd_sf"/>
</dbReference>
<reference evidence="5 6" key="1">
    <citation type="submission" date="2023-03" db="EMBL/GenBank/DDBJ databases">
        <title>Draft assemblies of triclosan tolerant bacteria isolated from returned activated sludge.</title>
        <authorList>
            <person name="Van Hamelsveld S."/>
        </authorList>
    </citation>
    <scope>NUCLEOTIDE SEQUENCE [LARGE SCALE GENOMIC DNA]</scope>
    <source>
        <strain evidence="5 6">GW210010_S58</strain>
    </source>
</reference>
<organism evidence="5 6">
    <name type="scientific">Cupriavidus basilensis</name>
    <dbReference type="NCBI Taxonomy" id="68895"/>
    <lineage>
        <taxon>Bacteria</taxon>
        <taxon>Pseudomonadati</taxon>
        <taxon>Pseudomonadota</taxon>
        <taxon>Betaproteobacteria</taxon>
        <taxon>Burkholderiales</taxon>
        <taxon>Burkholderiaceae</taxon>
        <taxon>Cupriavidus</taxon>
    </lineage>
</organism>
<dbReference type="SMART" id="SM00347">
    <property type="entry name" value="HTH_MARR"/>
    <property type="match status" value="1"/>
</dbReference>
<evidence type="ECO:0000313" key="6">
    <source>
        <dbReference type="Proteomes" id="UP001216674"/>
    </source>
</evidence>
<dbReference type="RefSeq" id="WP_276264837.1">
    <property type="nucleotide sequence ID" value="NZ_JARJLM010000190.1"/>
</dbReference>
<dbReference type="Proteomes" id="UP001216674">
    <property type="component" value="Unassembled WGS sequence"/>
</dbReference>
<comment type="caution">
    <text evidence="5">The sequence shown here is derived from an EMBL/GenBank/DDBJ whole genome shotgun (WGS) entry which is preliminary data.</text>
</comment>
<dbReference type="PRINTS" id="PR00598">
    <property type="entry name" value="HTHMARR"/>
</dbReference>
<keyword evidence="6" id="KW-1185">Reference proteome</keyword>
<dbReference type="InterPro" id="IPR036390">
    <property type="entry name" value="WH_DNA-bd_sf"/>
</dbReference>
<keyword evidence="3" id="KW-0804">Transcription</keyword>
<keyword evidence="1" id="KW-0805">Transcription regulation</keyword>
<name>A0ABT6ALL5_9BURK</name>
<dbReference type="PROSITE" id="PS01117">
    <property type="entry name" value="HTH_MARR_1"/>
    <property type="match status" value="1"/>
</dbReference>
<dbReference type="InterPro" id="IPR039422">
    <property type="entry name" value="MarR/SlyA-like"/>
</dbReference>
<proteinExistence type="predicted"/>
<evidence type="ECO:0000256" key="3">
    <source>
        <dbReference type="ARBA" id="ARBA00023163"/>
    </source>
</evidence>
<dbReference type="SUPFAM" id="SSF46785">
    <property type="entry name" value="Winged helix' DNA-binding domain"/>
    <property type="match status" value="1"/>
</dbReference>
<dbReference type="PANTHER" id="PTHR33164:SF43">
    <property type="entry name" value="HTH-TYPE TRANSCRIPTIONAL REPRESSOR YETL"/>
    <property type="match status" value="1"/>
</dbReference>